<dbReference type="RefSeq" id="WP_209136787.1">
    <property type="nucleotide sequence ID" value="NZ_JAGHKO010000001.1"/>
</dbReference>
<feature type="domain" description="Peptidase S54 rhomboid" evidence="8">
    <location>
        <begin position="89"/>
        <end position="236"/>
    </location>
</feature>
<feature type="transmembrane region" description="Helical" evidence="7">
    <location>
        <begin position="155"/>
        <end position="175"/>
    </location>
</feature>
<keyword evidence="9" id="KW-0645">Protease</keyword>
<dbReference type="InterPro" id="IPR022764">
    <property type="entry name" value="Peptidase_S54_rhomboid_dom"/>
</dbReference>
<dbReference type="Pfam" id="PF01694">
    <property type="entry name" value="Rhomboid"/>
    <property type="match status" value="1"/>
</dbReference>
<feature type="transmembrane region" description="Helical" evidence="7">
    <location>
        <begin position="127"/>
        <end position="149"/>
    </location>
</feature>
<sequence length="255" mass="27995">MVFPIGDDNKDRKTFPVVNYLLIALNIFVYIYWQRLGHDYNVTLGYSAVPAEILTGHDIVTKSLIEKDPLTGNLIELPGLAPTNIPVFLTLFTSMFMHGGLAHIAGNMMYLWIFGDNVEDALGHIKYLFFYLICGMLAGLSHVITTLVFGQNLLIPSLGASGAISAVLGAYLRLFPGKSVHLWIFFLIISVPAFIAVGVWFAFQVVNGLGALGGQEAGGVAYAAHIGGFVFGLLLVGWFGKEFLVRRKAGRKRWR</sequence>
<dbReference type="SUPFAM" id="SSF144091">
    <property type="entry name" value="Rhomboid-like"/>
    <property type="match status" value="1"/>
</dbReference>
<reference evidence="9 10" key="1">
    <citation type="submission" date="2021-03" db="EMBL/GenBank/DDBJ databases">
        <title>Assistant Professor.</title>
        <authorList>
            <person name="Huq M.A."/>
        </authorList>
    </citation>
    <scope>NUCLEOTIDE SEQUENCE [LARGE SCALE GENOMIC DNA]</scope>
    <source>
        <strain evidence="9 10">MAH-29</strain>
    </source>
</reference>
<proteinExistence type="inferred from homology"/>
<evidence type="ECO:0000256" key="3">
    <source>
        <dbReference type="ARBA" id="ARBA00022692"/>
    </source>
</evidence>
<keyword evidence="6 7" id="KW-0472">Membrane</keyword>
<dbReference type="Proteomes" id="UP000677244">
    <property type="component" value="Unassembled WGS sequence"/>
</dbReference>
<dbReference type="Gene3D" id="1.20.1540.10">
    <property type="entry name" value="Rhomboid-like"/>
    <property type="match status" value="1"/>
</dbReference>
<evidence type="ECO:0000313" key="10">
    <source>
        <dbReference type="Proteomes" id="UP000677244"/>
    </source>
</evidence>
<keyword evidence="5 7" id="KW-1133">Transmembrane helix</keyword>
<gene>
    <name evidence="9" type="ORF">J7I42_00420</name>
</gene>
<feature type="transmembrane region" description="Helical" evidence="7">
    <location>
        <begin position="17"/>
        <end position="33"/>
    </location>
</feature>
<evidence type="ECO:0000256" key="1">
    <source>
        <dbReference type="ARBA" id="ARBA00004141"/>
    </source>
</evidence>
<feature type="transmembrane region" description="Helical" evidence="7">
    <location>
        <begin position="223"/>
        <end position="245"/>
    </location>
</feature>
<comment type="subcellular location">
    <subcellularLocation>
        <location evidence="1">Membrane</location>
        <topology evidence="1">Multi-pass membrane protein</topology>
    </subcellularLocation>
</comment>
<organism evidence="9 10">
    <name type="scientific">Niastella soli</name>
    <dbReference type="NCBI Taxonomy" id="2821487"/>
    <lineage>
        <taxon>Bacteria</taxon>
        <taxon>Pseudomonadati</taxon>
        <taxon>Bacteroidota</taxon>
        <taxon>Chitinophagia</taxon>
        <taxon>Chitinophagales</taxon>
        <taxon>Chitinophagaceae</taxon>
        <taxon>Niastella</taxon>
    </lineage>
</organism>
<accession>A0ABS3YLJ0</accession>
<comment type="similarity">
    <text evidence="2">Belongs to the peptidase S54 family.</text>
</comment>
<name>A0ABS3YLJ0_9BACT</name>
<dbReference type="EMBL" id="JAGHKO010000001">
    <property type="protein sequence ID" value="MBO9198703.1"/>
    <property type="molecule type" value="Genomic_DNA"/>
</dbReference>
<dbReference type="PANTHER" id="PTHR43731:SF14">
    <property type="entry name" value="PRESENILIN-ASSOCIATED RHOMBOID-LIKE PROTEIN, MITOCHONDRIAL"/>
    <property type="match status" value="1"/>
</dbReference>
<protein>
    <submittedName>
        <fullName evidence="9">Rhomboid family intramembrane serine protease</fullName>
    </submittedName>
</protein>
<feature type="transmembrane region" description="Helical" evidence="7">
    <location>
        <begin position="182"/>
        <end position="203"/>
    </location>
</feature>
<comment type="caution">
    <text evidence="9">The sequence shown here is derived from an EMBL/GenBank/DDBJ whole genome shotgun (WGS) entry which is preliminary data.</text>
</comment>
<evidence type="ECO:0000256" key="5">
    <source>
        <dbReference type="ARBA" id="ARBA00022989"/>
    </source>
</evidence>
<evidence type="ECO:0000313" key="9">
    <source>
        <dbReference type="EMBL" id="MBO9198703.1"/>
    </source>
</evidence>
<feature type="transmembrane region" description="Helical" evidence="7">
    <location>
        <begin position="87"/>
        <end position="115"/>
    </location>
</feature>
<evidence type="ECO:0000256" key="7">
    <source>
        <dbReference type="SAM" id="Phobius"/>
    </source>
</evidence>
<dbReference type="InterPro" id="IPR050925">
    <property type="entry name" value="Rhomboid_protease_S54"/>
</dbReference>
<dbReference type="GO" id="GO:0008233">
    <property type="term" value="F:peptidase activity"/>
    <property type="evidence" value="ECO:0007669"/>
    <property type="project" value="UniProtKB-KW"/>
</dbReference>
<evidence type="ECO:0000256" key="2">
    <source>
        <dbReference type="ARBA" id="ARBA00009045"/>
    </source>
</evidence>
<keyword evidence="4" id="KW-0378">Hydrolase</keyword>
<dbReference type="PANTHER" id="PTHR43731">
    <property type="entry name" value="RHOMBOID PROTEASE"/>
    <property type="match status" value="1"/>
</dbReference>
<keyword evidence="10" id="KW-1185">Reference proteome</keyword>
<dbReference type="GO" id="GO:0006508">
    <property type="term" value="P:proteolysis"/>
    <property type="evidence" value="ECO:0007669"/>
    <property type="project" value="UniProtKB-KW"/>
</dbReference>
<evidence type="ECO:0000259" key="8">
    <source>
        <dbReference type="Pfam" id="PF01694"/>
    </source>
</evidence>
<keyword evidence="3 7" id="KW-0812">Transmembrane</keyword>
<evidence type="ECO:0000256" key="4">
    <source>
        <dbReference type="ARBA" id="ARBA00022801"/>
    </source>
</evidence>
<dbReference type="InterPro" id="IPR035952">
    <property type="entry name" value="Rhomboid-like_sf"/>
</dbReference>
<evidence type="ECO:0000256" key="6">
    <source>
        <dbReference type="ARBA" id="ARBA00023136"/>
    </source>
</evidence>